<dbReference type="InterPro" id="IPR002168">
    <property type="entry name" value="Lipase_GDXG_HIS_AS"/>
</dbReference>
<dbReference type="Pfam" id="PF07859">
    <property type="entry name" value="Abhydrolase_3"/>
    <property type="match status" value="1"/>
</dbReference>
<dbReference type="PANTHER" id="PTHR48081">
    <property type="entry name" value="AB HYDROLASE SUPERFAMILY PROTEIN C4A8.06C"/>
    <property type="match status" value="1"/>
</dbReference>
<dbReference type="SUPFAM" id="SSF53474">
    <property type="entry name" value="alpha/beta-Hydrolases"/>
    <property type="match status" value="1"/>
</dbReference>
<feature type="non-terminal residue" evidence="4">
    <location>
        <position position="1"/>
    </location>
</feature>
<dbReference type="EMBL" id="BARS01034991">
    <property type="protein sequence ID" value="GAG27531.1"/>
    <property type="molecule type" value="Genomic_DNA"/>
</dbReference>
<dbReference type="PROSITE" id="PS01174">
    <property type="entry name" value="LIPASE_GDXG_SER"/>
    <property type="match status" value="1"/>
</dbReference>
<feature type="domain" description="Alpha/beta hydrolase fold-3" evidence="3">
    <location>
        <begin position="59"/>
        <end position="253"/>
    </location>
</feature>
<dbReference type="PANTHER" id="PTHR48081:SF30">
    <property type="entry name" value="ACETYL-HYDROLASE LIPR-RELATED"/>
    <property type="match status" value="1"/>
</dbReference>
<evidence type="ECO:0000259" key="3">
    <source>
        <dbReference type="Pfam" id="PF07859"/>
    </source>
</evidence>
<keyword evidence="2" id="KW-0378">Hydrolase</keyword>
<evidence type="ECO:0000256" key="1">
    <source>
        <dbReference type="ARBA" id="ARBA00010515"/>
    </source>
</evidence>
<dbReference type="InterPro" id="IPR033140">
    <property type="entry name" value="Lipase_GDXG_put_SER_AS"/>
</dbReference>
<dbReference type="Gene3D" id="3.40.50.1820">
    <property type="entry name" value="alpha/beta hydrolase"/>
    <property type="match status" value="1"/>
</dbReference>
<reference evidence="4" key="1">
    <citation type="journal article" date="2014" name="Front. Microbiol.">
        <title>High frequency of phylogenetically diverse reductive dehalogenase-homologous genes in deep subseafloor sedimentary metagenomes.</title>
        <authorList>
            <person name="Kawai M."/>
            <person name="Futagami T."/>
            <person name="Toyoda A."/>
            <person name="Takaki Y."/>
            <person name="Nishi S."/>
            <person name="Hori S."/>
            <person name="Arai W."/>
            <person name="Tsubouchi T."/>
            <person name="Morono Y."/>
            <person name="Uchiyama I."/>
            <person name="Ito T."/>
            <person name="Fujiyama A."/>
            <person name="Inagaki F."/>
            <person name="Takami H."/>
        </authorList>
    </citation>
    <scope>NUCLEOTIDE SEQUENCE</scope>
    <source>
        <strain evidence="4">Expedition CK06-06</strain>
    </source>
</reference>
<dbReference type="InterPro" id="IPR029058">
    <property type="entry name" value="AB_hydrolase_fold"/>
</dbReference>
<sequence length="258" mass="27840">AVQRAVLTATMNWPPPRLREAMLARVGPHARALDLEDEELGGIACERYTRRGESPKQHLLYIHGGGFTFGSTATHRELVATIVSHSHVTAHSIAYRQPPEHRFPTAVDDVVAAYRGLLDSGVGAERIAIAGDSAGGNLCLALMLRAKSEGLPQPASATLICPAPDLALPGVSWNAEPFIGYLTRPIAQAWLDHYIDPEQYADPFASPIRGDLSGLPPILMHAGSIEGLFDEIEALAEALRKANVPLTYQVVPKGEFCR</sequence>
<evidence type="ECO:0000256" key="2">
    <source>
        <dbReference type="ARBA" id="ARBA00022801"/>
    </source>
</evidence>
<organism evidence="4">
    <name type="scientific">marine sediment metagenome</name>
    <dbReference type="NCBI Taxonomy" id="412755"/>
    <lineage>
        <taxon>unclassified sequences</taxon>
        <taxon>metagenomes</taxon>
        <taxon>ecological metagenomes</taxon>
    </lineage>
</organism>
<comment type="similarity">
    <text evidence="1">Belongs to the 'GDXG' lipolytic enzyme family.</text>
</comment>
<comment type="caution">
    <text evidence="4">The sequence shown here is derived from an EMBL/GenBank/DDBJ whole genome shotgun (WGS) entry which is preliminary data.</text>
</comment>
<feature type="non-terminal residue" evidence="4">
    <location>
        <position position="258"/>
    </location>
</feature>
<dbReference type="InterPro" id="IPR050300">
    <property type="entry name" value="GDXG_lipolytic_enzyme"/>
</dbReference>
<proteinExistence type="inferred from homology"/>
<protein>
    <recommendedName>
        <fullName evidence="3">Alpha/beta hydrolase fold-3 domain-containing protein</fullName>
    </recommendedName>
</protein>
<dbReference type="AlphaFoldDB" id="X0XRN9"/>
<accession>X0XRN9</accession>
<name>X0XRN9_9ZZZZ</name>
<dbReference type="InterPro" id="IPR013094">
    <property type="entry name" value="AB_hydrolase_3"/>
</dbReference>
<dbReference type="GO" id="GO:0004806">
    <property type="term" value="F:triacylglycerol lipase activity"/>
    <property type="evidence" value="ECO:0007669"/>
    <property type="project" value="TreeGrafter"/>
</dbReference>
<dbReference type="PROSITE" id="PS01173">
    <property type="entry name" value="LIPASE_GDXG_HIS"/>
    <property type="match status" value="1"/>
</dbReference>
<gene>
    <name evidence="4" type="ORF">S01H1_53982</name>
</gene>
<evidence type="ECO:0000313" key="4">
    <source>
        <dbReference type="EMBL" id="GAG27531.1"/>
    </source>
</evidence>